<dbReference type="WBParaSite" id="ALUE_0001129101-mRNA-1">
    <property type="protein sequence ID" value="ALUE_0001129101-mRNA-1"/>
    <property type="gene ID" value="ALUE_0001129101"/>
</dbReference>
<reference evidence="2" key="1">
    <citation type="submission" date="2017-02" db="UniProtKB">
        <authorList>
            <consortium name="WormBaseParasite"/>
        </authorList>
    </citation>
    <scope>IDENTIFICATION</scope>
</reference>
<accession>A0A0M3I3P3</accession>
<evidence type="ECO:0000313" key="2">
    <source>
        <dbReference type="WBParaSite" id="ALUE_0001129101-mRNA-1"/>
    </source>
</evidence>
<organism evidence="1 2">
    <name type="scientific">Ascaris lumbricoides</name>
    <name type="common">Giant roundworm</name>
    <dbReference type="NCBI Taxonomy" id="6252"/>
    <lineage>
        <taxon>Eukaryota</taxon>
        <taxon>Metazoa</taxon>
        <taxon>Ecdysozoa</taxon>
        <taxon>Nematoda</taxon>
        <taxon>Chromadorea</taxon>
        <taxon>Rhabditida</taxon>
        <taxon>Spirurina</taxon>
        <taxon>Ascaridomorpha</taxon>
        <taxon>Ascaridoidea</taxon>
        <taxon>Ascarididae</taxon>
        <taxon>Ascaris</taxon>
    </lineage>
</organism>
<sequence>MSMQRVIPNDFISSPLAMPERLFIVGGSTWNSCLKMHWKIRDRTGTNFMTL</sequence>
<evidence type="ECO:0000313" key="1">
    <source>
        <dbReference type="Proteomes" id="UP000036681"/>
    </source>
</evidence>
<dbReference type="AlphaFoldDB" id="A0A0M3I3P3"/>
<name>A0A0M3I3P3_ASCLU</name>
<proteinExistence type="predicted"/>
<keyword evidence="1" id="KW-1185">Reference proteome</keyword>
<protein>
    <submittedName>
        <fullName evidence="2">Acetyltransferase</fullName>
    </submittedName>
</protein>
<dbReference type="Proteomes" id="UP000036681">
    <property type="component" value="Unplaced"/>
</dbReference>